<feature type="compositionally biased region" description="Basic and acidic residues" evidence="1">
    <location>
        <begin position="25"/>
        <end position="41"/>
    </location>
</feature>
<comment type="caution">
    <text evidence="2">The sequence shown here is derived from an EMBL/GenBank/DDBJ whole genome shotgun (WGS) entry which is preliminary data.</text>
</comment>
<dbReference type="Proteomes" id="UP001157974">
    <property type="component" value="Unassembled WGS sequence"/>
</dbReference>
<evidence type="ECO:0000313" key="3">
    <source>
        <dbReference type="Proteomes" id="UP001157974"/>
    </source>
</evidence>
<evidence type="ECO:0008006" key="4">
    <source>
        <dbReference type="Google" id="ProtNLM"/>
    </source>
</evidence>
<accession>A0AAV8UKY5</accession>
<feature type="region of interest" description="Disordered" evidence="1">
    <location>
        <begin position="156"/>
        <end position="193"/>
    </location>
</feature>
<feature type="compositionally biased region" description="Basic and acidic residues" evidence="1">
    <location>
        <begin position="168"/>
        <end position="186"/>
    </location>
</feature>
<evidence type="ECO:0000256" key="1">
    <source>
        <dbReference type="SAM" id="MobiDB-lite"/>
    </source>
</evidence>
<dbReference type="AlphaFoldDB" id="A0AAV8UKY5"/>
<feature type="region of interest" description="Disordered" evidence="1">
    <location>
        <begin position="24"/>
        <end position="48"/>
    </location>
</feature>
<protein>
    <recommendedName>
        <fullName evidence="4">Acyl carrier protein</fullName>
    </recommendedName>
</protein>
<reference evidence="2 3" key="1">
    <citation type="journal article" date="2023" name="Nat. Commun.">
        <title>Origin of minicircular mitochondrial genomes in red algae.</title>
        <authorList>
            <person name="Lee Y."/>
            <person name="Cho C.H."/>
            <person name="Lee Y.M."/>
            <person name="Park S.I."/>
            <person name="Yang J.H."/>
            <person name="West J.A."/>
            <person name="Bhattacharya D."/>
            <person name="Yoon H.S."/>
        </authorList>
    </citation>
    <scope>NUCLEOTIDE SEQUENCE [LARGE SCALE GENOMIC DNA]</scope>
    <source>
        <strain evidence="2 3">CCMP1338</strain>
        <tissue evidence="2">Whole cell</tissue>
    </source>
</reference>
<proteinExistence type="predicted"/>
<dbReference type="EMBL" id="JAMWBK010000010">
    <property type="protein sequence ID" value="KAJ8901763.1"/>
    <property type="molecule type" value="Genomic_DNA"/>
</dbReference>
<sequence>MWKSLVTHRAAVRWQSGRGIFGFNKRKEEESPTAEEPKPAEVAEEVGEEYEDVEVKSIPVPKSASECLENEELLEIVSTHVGSKLDPHQLETKTLDPSKLRVDVLAHFRTSYDVLFPSNVFPTLRTVGDAADYVITQLNPPATLFEQIKAKAPSNVQYLHNLHRPRTGVKEDRKRGEKISSNRDYNRSAGSPP</sequence>
<gene>
    <name evidence="2" type="ORF">NDN08_003969</name>
</gene>
<evidence type="ECO:0000313" key="2">
    <source>
        <dbReference type="EMBL" id="KAJ8901763.1"/>
    </source>
</evidence>
<organism evidence="2 3">
    <name type="scientific">Rhodosorus marinus</name>
    <dbReference type="NCBI Taxonomy" id="101924"/>
    <lineage>
        <taxon>Eukaryota</taxon>
        <taxon>Rhodophyta</taxon>
        <taxon>Stylonematophyceae</taxon>
        <taxon>Stylonematales</taxon>
        <taxon>Stylonemataceae</taxon>
        <taxon>Rhodosorus</taxon>
    </lineage>
</organism>
<keyword evidence="3" id="KW-1185">Reference proteome</keyword>
<name>A0AAV8UKY5_9RHOD</name>